<keyword evidence="2" id="KW-0472">Membrane</keyword>
<evidence type="ECO:0000256" key="2">
    <source>
        <dbReference type="SAM" id="Phobius"/>
    </source>
</evidence>
<evidence type="ECO:0000256" key="1">
    <source>
        <dbReference type="SAM" id="MobiDB-lite"/>
    </source>
</evidence>
<feature type="region of interest" description="Disordered" evidence="1">
    <location>
        <begin position="1"/>
        <end position="57"/>
    </location>
</feature>
<proteinExistence type="predicted"/>
<organism evidence="3 4">
    <name type="scientific">Candidatus Gottesmanbacteria bacterium RBG_16_37_8</name>
    <dbReference type="NCBI Taxonomy" id="1798371"/>
    <lineage>
        <taxon>Bacteria</taxon>
        <taxon>Candidatus Gottesmaniibacteriota</taxon>
    </lineage>
</organism>
<evidence type="ECO:0000313" key="3">
    <source>
        <dbReference type="EMBL" id="OGG03895.1"/>
    </source>
</evidence>
<protein>
    <submittedName>
        <fullName evidence="3">Uncharacterized protein</fullName>
    </submittedName>
</protein>
<feature type="transmembrane region" description="Helical" evidence="2">
    <location>
        <begin position="69"/>
        <end position="90"/>
    </location>
</feature>
<dbReference type="EMBL" id="MFJA01000011">
    <property type="protein sequence ID" value="OGG03895.1"/>
    <property type="molecule type" value="Genomic_DNA"/>
</dbReference>
<keyword evidence="2" id="KW-0812">Transmembrane</keyword>
<reference evidence="3 4" key="1">
    <citation type="journal article" date="2016" name="Nat. Commun.">
        <title>Thousands of microbial genomes shed light on interconnected biogeochemical processes in an aquifer system.</title>
        <authorList>
            <person name="Anantharaman K."/>
            <person name="Brown C.T."/>
            <person name="Hug L.A."/>
            <person name="Sharon I."/>
            <person name="Castelle C.J."/>
            <person name="Probst A.J."/>
            <person name="Thomas B.C."/>
            <person name="Singh A."/>
            <person name="Wilkins M.J."/>
            <person name="Karaoz U."/>
            <person name="Brodie E.L."/>
            <person name="Williams K.H."/>
            <person name="Hubbard S.S."/>
            <person name="Banfield J.F."/>
        </authorList>
    </citation>
    <scope>NUCLEOTIDE SEQUENCE [LARGE SCALE GENOMIC DNA]</scope>
</reference>
<keyword evidence="2" id="KW-1133">Transmembrane helix</keyword>
<dbReference type="Proteomes" id="UP000176665">
    <property type="component" value="Unassembled WGS sequence"/>
</dbReference>
<evidence type="ECO:0000313" key="4">
    <source>
        <dbReference type="Proteomes" id="UP000176665"/>
    </source>
</evidence>
<accession>A0A1F5YUV1</accession>
<dbReference type="AlphaFoldDB" id="A0A1F5YUV1"/>
<dbReference type="STRING" id="1798371.A2W14_05490"/>
<comment type="caution">
    <text evidence="3">The sequence shown here is derived from an EMBL/GenBank/DDBJ whole genome shotgun (WGS) entry which is preliminary data.</text>
</comment>
<sequence>MDTKKMDDQKPDINSGNISQAVPPATSSIQPFPPSSPPVPPPSSSQQDNMLSPGESLVVAKPPSESLPFWFYLLFAVVAVIFFFITALLVSTIIKKQQNKAITPTASVTVTSQPEKLSTPTIVPTPVDDYLNSLNKINTSDESTTIEADLESTDINSLKKDLENFQE</sequence>
<name>A0A1F5YUV1_9BACT</name>
<feature type="compositionally biased region" description="Pro residues" evidence="1">
    <location>
        <begin position="31"/>
        <end position="43"/>
    </location>
</feature>
<gene>
    <name evidence="3" type="ORF">A2W14_05490</name>
</gene>
<feature type="compositionally biased region" description="Basic and acidic residues" evidence="1">
    <location>
        <begin position="1"/>
        <end position="11"/>
    </location>
</feature>